<proteinExistence type="predicted"/>
<evidence type="ECO:0000313" key="2">
    <source>
        <dbReference type="EMBL" id="MTV32477.1"/>
    </source>
</evidence>
<accession>A0A6N8DQ07</accession>
<sequence>MTETPETAVFALPAALDADGAVHLANALCDLRYGPLTLDAAPLRRIGAQGLQTLLSAARSWRADAVALTFVNFSDEALDQIRAMGVDPAQEFGDP</sequence>
<organism evidence="2 3">
    <name type="scientific">Rhodoblastus acidophilus</name>
    <name type="common">Rhodopseudomonas acidophila</name>
    <dbReference type="NCBI Taxonomy" id="1074"/>
    <lineage>
        <taxon>Bacteria</taxon>
        <taxon>Pseudomonadati</taxon>
        <taxon>Pseudomonadota</taxon>
        <taxon>Alphaproteobacteria</taxon>
        <taxon>Hyphomicrobiales</taxon>
        <taxon>Rhodoblastaceae</taxon>
        <taxon>Rhodoblastus</taxon>
    </lineage>
</organism>
<protein>
    <submittedName>
        <fullName evidence="2">STAS domain-containing protein</fullName>
    </submittedName>
</protein>
<dbReference type="InterPro" id="IPR058548">
    <property type="entry name" value="MlaB-like_STAS"/>
</dbReference>
<name>A0A6N8DQ07_RHOAC</name>
<evidence type="ECO:0000259" key="1">
    <source>
        <dbReference type="PROSITE" id="PS50801"/>
    </source>
</evidence>
<dbReference type="SUPFAM" id="SSF52091">
    <property type="entry name" value="SpoIIaa-like"/>
    <property type="match status" value="1"/>
</dbReference>
<dbReference type="Proteomes" id="UP000439113">
    <property type="component" value="Unassembled WGS sequence"/>
</dbReference>
<dbReference type="EMBL" id="WNKS01000017">
    <property type="protein sequence ID" value="MTV32477.1"/>
    <property type="molecule type" value="Genomic_DNA"/>
</dbReference>
<evidence type="ECO:0000313" key="3">
    <source>
        <dbReference type="Proteomes" id="UP000439113"/>
    </source>
</evidence>
<dbReference type="OrthoDB" id="7280289at2"/>
<dbReference type="InterPro" id="IPR036513">
    <property type="entry name" value="STAS_dom_sf"/>
</dbReference>
<dbReference type="RefSeq" id="WP_155447169.1">
    <property type="nucleotide sequence ID" value="NZ_JAOQNR010000017.1"/>
</dbReference>
<dbReference type="Gene3D" id="3.30.750.24">
    <property type="entry name" value="STAS domain"/>
    <property type="match status" value="1"/>
</dbReference>
<comment type="caution">
    <text evidence="2">The sequence shown here is derived from an EMBL/GenBank/DDBJ whole genome shotgun (WGS) entry which is preliminary data.</text>
</comment>
<dbReference type="InterPro" id="IPR002645">
    <property type="entry name" value="STAS_dom"/>
</dbReference>
<gene>
    <name evidence="2" type="ORF">GJ654_15940</name>
</gene>
<dbReference type="AlphaFoldDB" id="A0A6N8DQ07"/>
<dbReference type="Pfam" id="PF13466">
    <property type="entry name" value="STAS_2"/>
    <property type="match status" value="1"/>
</dbReference>
<feature type="domain" description="STAS" evidence="1">
    <location>
        <begin position="1"/>
        <end position="95"/>
    </location>
</feature>
<reference evidence="2 3" key="1">
    <citation type="submission" date="2019-11" db="EMBL/GenBank/DDBJ databases">
        <title>Whole-genome sequence of a Rhodoblastus acidophilus DSM 142.</title>
        <authorList>
            <person name="Kyndt J.A."/>
            <person name="Meyer T.E."/>
        </authorList>
    </citation>
    <scope>NUCLEOTIDE SEQUENCE [LARGE SCALE GENOMIC DNA]</scope>
    <source>
        <strain evidence="2 3">DSM 142</strain>
    </source>
</reference>
<dbReference type="PROSITE" id="PS50801">
    <property type="entry name" value="STAS"/>
    <property type="match status" value="1"/>
</dbReference>